<dbReference type="Proteomes" id="UP001501102">
    <property type="component" value="Unassembled WGS sequence"/>
</dbReference>
<dbReference type="PANTHER" id="PTHR43335:SF4">
    <property type="entry name" value="ABC TRANSPORTER, ATP-BINDING PROTEIN"/>
    <property type="match status" value="1"/>
</dbReference>
<evidence type="ECO:0000256" key="2">
    <source>
        <dbReference type="ARBA" id="ARBA00022448"/>
    </source>
</evidence>
<protein>
    <recommendedName>
        <fullName evidence="4">ABC transporter domain-containing protein</fullName>
    </recommendedName>
</protein>
<proteinExistence type="inferred from homology"/>
<accession>A0ABP6J6E8</accession>
<dbReference type="InterPro" id="IPR003439">
    <property type="entry name" value="ABC_transporter-like_ATP-bd"/>
</dbReference>
<dbReference type="Pfam" id="PF00005">
    <property type="entry name" value="ABC_tran"/>
    <property type="match status" value="1"/>
</dbReference>
<evidence type="ECO:0000256" key="3">
    <source>
        <dbReference type="SAM" id="MobiDB-lite"/>
    </source>
</evidence>
<dbReference type="SUPFAM" id="SSF52540">
    <property type="entry name" value="P-loop containing nucleoside triphosphate hydrolases"/>
    <property type="match status" value="1"/>
</dbReference>
<gene>
    <name evidence="5" type="ORF">GCM10020221_19280</name>
</gene>
<evidence type="ECO:0000313" key="5">
    <source>
        <dbReference type="EMBL" id="GAA2923354.1"/>
    </source>
</evidence>
<keyword evidence="2" id="KW-0813">Transport</keyword>
<feature type="domain" description="ABC transporter" evidence="4">
    <location>
        <begin position="26"/>
        <end position="187"/>
    </location>
</feature>
<dbReference type="PANTHER" id="PTHR43335">
    <property type="entry name" value="ABC TRANSPORTER, ATP-BINDING PROTEIN"/>
    <property type="match status" value="1"/>
</dbReference>
<comment type="similarity">
    <text evidence="1">Belongs to the ABC transporter superfamily.</text>
</comment>
<dbReference type="Gene3D" id="3.40.50.300">
    <property type="entry name" value="P-loop containing nucleotide triphosphate hydrolases"/>
    <property type="match status" value="1"/>
</dbReference>
<reference evidence="6" key="1">
    <citation type="journal article" date="2019" name="Int. J. Syst. Evol. Microbiol.">
        <title>The Global Catalogue of Microorganisms (GCM) 10K type strain sequencing project: providing services to taxonomists for standard genome sequencing and annotation.</title>
        <authorList>
            <consortium name="The Broad Institute Genomics Platform"/>
            <consortium name="The Broad Institute Genome Sequencing Center for Infectious Disease"/>
            <person name="Wu L."/>
            <person name="Ma J."/>
        </authorList>
    </citation>
    <scope>NUCLEOTIDE SEQUENCE [LARGE SCALE GENOMIC DNA]</scope>
    <source>
        <strain evidence="6">JCM 4087</strain>
    </source>
</reference>
<comment type="caution">
    <text evidence="5">The sequence shown here is derived from an EMBL/GenBank/DDBJ whole genome shotgun (WGS) entry which is preliminary data.</text>
</comment>
<name>A0ABP6J6E8_STRTU</name>
<dbReference type="RefSeq" id="WP_344962328.1">
    <property type="nucleotide sequence ID" value="NZ_BAAAXZ010000074.1"/>
</dbReference>
<evidence type="ECO:0000256" key="1">
    <source>
        <dbReference type="ARBA" id="ARBA00005417"/>
    </source>
</evidence>
<feature type="region of interest" description="Disordered" evidence="3">
    <location>
        <begin position="231"/>
        <end position="255"/>
    </location>
</feature>
<dbReference type="InterPro" id="IPR027417">
    <property type="entry name" value="P-loop_NTPase"/>
</dbReference>
<dbReference type="EMBL" id="BAAAXZ010000074">
    <property type="protein sequence ID" value="GAA2923354.1"/>
    <property type="molecule type" value="Genomic_DNA"/>
</dbReference>
<sequence length="255" mass="26307">MDSTPQGAALTARRLGVRGPRGWAFQDVDVTAGPGALVAAEGPSGSGRTSLLLALTGRMRATAGRAEVGGLPLPRAMAAVRRITAPAHVPGVTELEGALSVAEHLRERALIQRRFTGGPRALLRPRTERRAADAVRAEAALAAVGLDVGALPKGPRTLARDLGRLPSLRLSLALALLGAPRLVAVDDVDLGLTEAERPCAWGLLRSVAEGGTTVLAACAEAPRDAVVVSLGPRPNKDLRPDEEVTADALPEAGRA</sequence>
<evidence type="ECO:0000259" key="4">
    <source>
        <dbReference type="Pfam" id="PF00005"/>
    </source>
</evidence>
<evidence type="ECO:0000313" key="6">
    <source>
        <dbReference type="Proteomes" id="UP001501102"/>
    </source>
</evidence>
<organism evidence="5 6">
    <name type="scientific">Streptomyces thioluteus</name>
    <dbReference type="NCBI Taxonomy" id="66431"/>
    <lineage>
        <taxon>Bacteria</taxon>
        <taxon>Bacillati</taxon>
        <taxon>Actinomycetota</taxon>
        <taxon>Actinomycetes</taxon>
        <taxon>Kitasatosporales</taxon>
        <taxon>Streptomycetaceae</taxon>
        <taxon>Streptomyces</taxon>
    </lineage>
</organism>
<keyword evidence="6" id="KW-1185">Reference proteome</keyword>